<comment type="similarity">
    <text evidence="6 16">In the C-terminal section; belongs to the PRA-PH family.</text>
</comment>
<comment type="similarity">
    <text evidence="7 16">In the N-terminal section; belongs to the PRA-CH family.</text>
</comment>
<dbReference type="Gene3D" id="3.10.20.810">
    <property type="entry name" value="Phosphoribosyl-AMP cyclohydrolase"/>
    <property type="match status" value="1"/>
</dbReference>
<evidence type="ECO:0000256" key="14">
    <source>
        <dbReference type="ARBA" id="ARBA00023102"/>
    </source>
</evidence>
<evidence type="ECO:0000256" key="3">
    <source>
        <dbReference type="ARBA" id="ARBA00004496"/>
    </source>
</evidence>
<dbReference type="GO" id="GO:0004635">
    <property type="term" value="F:phosphoribosyl-AMP cyclohydrolase activity"/>
    <property type="evidence" value="ECO:0007669"/>
    <property type="project" value="UniProtKB-UniRule"/>
</dbReference>
<evidence type="ECO:0000256" key="16">
    <source>
        <dbReference type="HAMAP-Rule" id="MF_01019"/>
    </source>
</evidence>
<feature type="region of interest" description="Phosphoribosyl-AMP cyclohydrolase" evidence="16">
    <location>
        <begin position="1"/>
        <end position="340"/>
    </location>
</feature>
<dbReference type="EC" id="3.5.4.19" evidence="16"/>
<keyword evidence="11 16" id="KW-0547">Nucleotide-binding</keyword>
<dbReference type="UniPathway" id="UPA00031">
    <property type="reaction ID" value="UER00007"/>
</dbReference>
<evidence type="ECO:0000256" key="4">
    <source>
        <dbReference type="ARBA" id="ARBA00005169"/>
    </source>
</evidence>
<name>A0A391NWX2_9FIRM</name>
<dbReference type="InterPro" id="IPR026660">
    <property type="entry name" value="PRA-CH"/>
</dbReference>
<dbReference type="FunFam" id="3.10.20.810:FF:000001">
    <property type="entry name" value="Histidine biosynthesis bifunctional protein HisIE"/>
    <property type="match status" value="1"/>
</dbReference>
<dbReference type="InterPro" id="IPR002496">
    <property type="entry name" value="PRib_AMP_CycHydrolase_dom"/>
</dbReference>
<evidence type="ECO:0000256" key="2">
    <source>
        <dbReference type="ARBA" id="ARBA00001460"/>
    </source>
</evidence>
<dbReference type="HAMAP" id="MF_01019">
    <property type="entry name" value="HisIE"/>
    <property type="match status" value="1"/>
</dbReference>
<dbReference type="EC" id="3.6.1.31" evidence="16"/>
<comment type="similarity">
    <text evidence="8 17">Belongs to the HisA/HisF family.</text>
</comment>
<comment type="caution">
    <text evidence="19">The sequence shown here is derived from an EMBL/GenBank/DDBJ whole genome shotgun (WGS) entry which is preliminary data.</text>
</comment>
<dbReference type="SUPFAM" id="SSF141734">
    <property type="entry name" value="HisI-like"/>
    <property type="match status" value="1"/>
</dbReference>
<dbReference type="EMBL" id="BHGK01000001">
    <property type="protein sequence ID" value="GCA65654.1"/>
    <property type="molecule type" value="Genomic_DNA"/>
</dbReference>
<dbReference type="NCBIfam" id="TIGR03188">
    <property type="entry name" value="histidine_hisI"/>
    <property type="match status" value="1"/>
</dbReference>
<keyword evidence="9 16" id="KW-0963">Cytoplasm</keyword>
<evidence type="ECO:0000256" key="6">
    <source>
        <dbReference type="ARBA" id="ARBA00007731"/>
    </source>
</evidence>
<dbReference type="InterPro" id="IPR011060">
    <property type="entry name" value="RibuloseP-bd_barrel"/>
</dbReference>
<dbReference type="HAMAP" id="MF_01020">
    <property type="entry name" value="HisE"/>
    <property type="match status" value="1"/>
</dbReference>
<proteinExistence type="inferred from homology"/>
<evidence type="ECO:0000256" key="17">
    <source>
        <dbReference type="RuleBase" id="RU003657"/>
    </source>
</evidence>
<dbReference type="GO" id="GO:0004636">
    <property type="term" value="F:phosphoribosyl-ATP diphosphatase activity"/>
    <property type="evidence" value="ECO:0007669"/>
    <property type="project" value="UniProtKB-UniRule"/>
</dbReference>
<keyword evidence="12 16" id="KW-0378">Hydrolase</keyword>
<feature type="domain" description="Phosphoribosyl-AMP cyclohydrolase" evidence="18">
    <location>
        <begin position="251"/>
        <end position="324"/>
    </location>
</feature>
<dbReference type="InterPro" id="IPR038019">
    <property type="entry name" value="PRib_AMP_CycHydrolase_sf"/>
</dbReference>
<evidence type="ECO:0000256" key="7">
    <source>
        <dbReference type="ARBA" id="ARBA00008299"/>
    </source>
</evidence>
<evidence type="ECO:0000256" key="13">
    <source>
        <dbReference type="ARBA" id="ARBA00022840"/>
    </source>
</evidence>
<evidence type="ECO:0000256" key="10">
    <source>
        <dbReference type="ARBA" id="ARBA00022605"/>
    </source>
</evidence>
<accession>A0A391NWX2</accession>
<evidence type="ECO:0000256" key="15">
    <source>
        <dbReference type="ARBA" id="ARBA00023268"/>
    </source>
</evidence>
<dbReference type="PANTHER" id="PTHR42945">
    <property type="entry name" value="HISTIDINE BIOSYNTHESIS BIFUNCTIONAL PROTEIN"/>
    <property type="match status" value="1"/>
</dbReference>
<dbReference type="Gene3D" id="1.10.287.1080">
    <property type="entry name" value="MazG-like"/>
    <property type="match status" value="1"/>
</dbReference>
<keyword evidence="10 16" id="KW-0028">Amino-acid biosynthesis</keyword>
<comment type="pathway">
    <text evidence="4 16">Amino-acid biosynthesis; L-histidine biosynthesis; L-histidine from 5-phospho-alpha-D-ribose 1-diphosphate: step 3/9.</text>
</comment>
<comment type="catalytic activity">
    <reaction evidence="2 16">
        <text>1-(5-phospho-beta-D-ribosyl)-ATP + H2O = 1-(5-phospho-beta-D-ribosyl)-5'-AMP + diphosphate + H(+)</text>
        <dbReference type="Rhea" id="RHEA:22828"/>
        <dbReference type="ChEBI" id="CHEBI:15377"/>
        <dbReference type="ChEBI" id="CHEBI:15378"/>
        <dbReference type="ChEBI" id="CHEBI:33019"/>
        <dbReference type="ChEBI" id="CHEBI:59457"/>
        <dbReference type="ChEBI" id="CHEBI:73183"/>
        <dbReference type="EC" id="3.6.1.31"/>
    </reaction>
</comment>
<evidence type="ECO:0000256" key="5">
    <source>
        <dbReference type="ARBA" id="ARBA00005204"/>
    </source>
</evidence>
<gene>
    <name evidence="16" type="primary">hisI</name>
    <name evidence="16" type="synonym">hisIE</name>
    <name evidence="19" type="ORF">KGMB01110_00900</name>
</gene>
<protein>
    <recommendedName>
        <fullName evidence="16">Histidine biosynthesis bifunctional protein HisIE</fullName>
    </recommendedName>
    <domain>
        <recommendedName>
            <fullName evidence="16">Phosphoribosyl-AMP cyclohydrolase</fullName>
            <shortName evidence="16">PRA-CH</shortName>
            <ecNumber evidence="16">3.5.4.19</ecNumber>
        </recommendedName>
    </domain>
    <domain>
        <recommendedName>
            <fullName evidence="16">Phosphoribosyl-ATP pyrophosphatase</fullName>
            <shortName evidence="16">PRA-PH</shortName>
            <ecNumber evidence="16">3.6.1.31</ecNumber>
        </recommendedName>
    </domain>
</protein>
<feature type="region of interest" description="Phosphoribosyl-ATP pyrophosphohydrolase" evidence="16">
    <location>
        <begin position="341"/>
        <end position="427"/>
    </location>
</feature>
<dbReference type="NCBIfam" id="NF002747">
    <property type="entry name" value="PRK02759.1"/>
    <property type="match status" value="1"/>
</dbReference>
<dbReference type="Pfam" id="PF00977">
    <property type="entry name" value="His_biosynth"/>
    <property type="match status" value="1"/>
</dbReference>
<evidence type="ECO:0000256" key="12">
    <source>
        <dbReference type="ARBA" id="ARBA00022801"/>
    </source>
</evidence>
<dbReference type="AlphaFoldDB" id="A0A391NWX2"/>
<comment type="catalytic activity">
    <reaction evidence="1 16">
        <text>1-(5-phospho-beta-D-ribosyl)-5'-AMP + H2O = 1-(5-phospho-beta-D-ribosyl)-5-[(5-phospho-beta-D-ribosylamino)methylideneamino]imidazole-4-carboxamide</text>
        <dbReference type="Rhea" id="RHEA:20049"/>
        <dbReference type="ChEBI" id="CHEBI:15377"/>
        <dbReference type="ChEBI" id="CHEBI:58435"/>
        <dbReference type="ChEBI" id="CHEBI:59457"/>
        <dbReference type="EC" id="3.5.4.19"/>
    </reaction>
</comment>
<evidence type="ECO:0000256" key="1">
    <source>
        <dbReference type="ARBA" id="ARBA00000024"/>
    </source>
</evidence>
<dbReference type="RefSeq" id="WP_119297270.1">
    <property type="nucleotide sequence ID" value="NZ_BHGK01000001.1"/>
</dbReference>
<sequence length="427" mass="48790">MSYKRLTPCVFIYKGKAVRWFDDKEVLSEDVVGLAKYYSDRGADELIVFDLSDSDEEHEESINLMRKINRVIRIPMIAGGNIKRQEDVKKILYTGAKRAVLNLSKQVCTEMLEEVSKRFGKERIAVSLNDFDALFKQQHRIEEFSTEIVFMHRLDLNSVMNVTEIPCVVLTDTMEESEIFKILKSTGVKGVSGKFVSQPHFDFNAFKEACSEEGIKMTSFESMMDFSEFKLNSDGLLPVVVQDYKTNAVLMVAYMDEEAFEHTIKTGKMTYHSRSRNELWVKGETSGHFQYVKTLTIDCDKDTLLAKVEQIGAACHTGNPTCFFQPVAGTDDDTTDPLKVFESVYATIKDRKEHPKEGSYTNYLFDKGIDKILKKVGEECAELIIASKNPNPEEVKYEMSDLLYHAMVLMVERGITWDDITKELADR</sequence>
<dbReference type="PANTHER" id="PTHR42945:SF1">
    <property type="entry name" value="HISTIDINE BIOSYNTHESIS BIFUNCTIONAL PROTEIN HIS7"/>
    <property type="match status" value="1"/>
</dbReference>
<keyword evidence="14 16" id="KW-0368">Histidine biosynthesis</keyword>
<evidence type="ECO:0000313" key="20">
    <source>
        <dbReference type="Proteomes" id="UP000265643"/>
    </source>
</evidence>
<dbReference type="Proteomes" id="UP000265643">
    <property type="component" value="Unassembled WGS sequence"/>
</dbReference>
<dbReference type="Pfam" id="PF01503">
    <property type="entry name" value="PRA-PH"/>
    <property type="match status" value="1"/>
</dbReference>
<dbReference type="SUPFAM" id="SSF51366">
    <property type="entry name" value="Ribulose-phoshate binding barrel"/>
    <property type="match status" value="1"/>
</dbReference>
<dbReference type="GO" id="GO:0005737">
    <property type="term" value="C:cytoplasm"/>
    <property type="evidence" value="ECO:0007669"/>
    <property type="project" value="UniProtKB-SubCell"/>
</dbReference>
<evidence type="ECO:0000259" key="18">
    <source>
        <dbReference type="Pfam" id="PF01502"/>
    </source>
</evidence>
<reference evidence="20" key="1">
    <citation type="submission" date="2018-09" db="EMBL/GenBank/DDBJ databases">
        <title>Draft Genome Sequence of Mediterraneibacter sp. KCTC 15684.</title>
        <authorList>
            <person name="Kim J.S."/>
            <person name="Han K.I."/>
            <person name="Suh M.K."/>
            <person name="Lee K.C."/>
            <person name="Eom M.K."/>
            <person name="Lee J.H."/>
            <person name="Park S.H."/>
            <person name="Kang S.W."/>
            <person name="Park J.E."/>
            <person name="Oh B.S."/>
            <person name="Yu S.Y."/>
            <person name="Choi S.H."/>
            <person name="Lee D.H."/>
            <person name="Yoon H."/>
            <person name="Kim B."/>
            <person name="Yang S.J."/>
            <person name="Lee J.S."/>
        </authorList>
    </citation>
    <scope>NUCLEOTIDE SEQUENCE [LARGE SCALE GENOMIC DNA]</scope>
    <source>
        <strain evidence="20">KCTC 15684</strain>
    </source>
</reference>
<keyword evidence="13 16" id="KW-0067">ATP-binding</keyword>
<dbReference type="InterPro" id="IPR021130">
    <property type="entry name" value="PRib-ATP_PPHydrolase-like"/>
</dbReference>
<dbReference type="Gene3D" id="3.20.20.70">
    <property type="entry name" value="Aldolase class I"/>
    <property type="match status" value="1"/>
</dbReference>
<evidence type="ECO:0000256" key="9">
    <source>
        <dbReference type="ARBA" id="ARBA00022490"/>
    </source>
</evidence>
<keyword evidence="20" id="KW-1185">Reference proteome</keyword>
<dbReference type="InterPro" id="IPR023019">
    <property type="entry name" value="His_synth_HisIE"/>
</dbReference>
<comment type="subcellular location">
    <subcellularLocation>
        <location evidence="3 16">Cytoplasm</location>
    </subcellularLocation>
</comment>
<dbReference type="Pfam" id="PF01502">
    <property type="entry name" value="PRA-CH"/>
    <property type="match status" value="1"/>
</dbReference>
<evidence type="ECO:0000313" key="19">
    <source>
        <dbReference type="EMBL" id="GCA65654.1"/>
    </source>
</evidence>
<dbReference type="SUPFAM" id="SSF101386">
    <property type="entry name" value="all-alpha NTP pyrophosphatases"/>
    <property type="match status" value="1"/>
</dbReference>
<dbReference type="HAMAP" id="MF_01021">
    <property type="entry name" value="HisI"/>
    <property type="match status" value="1"/>
</dbReference>
<comment type="pathway">
    <text evidence="5 16">Amino-acid biosynthesis; L-histidine biosynthesis; L-histidine from 5-phospho-alpha-D-ribose 1-diphosphate: step 2/9.</text>
</comment>
<organism evidence="19 20">
    <name type="scientific">Mediterraneibacter butyricigenes</name>
    <dbReference type="NCBI Taxonomy" id="2316025"/>
    <lineage>
        <taxon>Bacteria</taxon>
        <taxon>Bacillati</taxon>
        <taxon>Bacillota</taxon>
        <taxon>Clostridia</taxon>
        <taxon>Lachnospirales</taxon>
        <taxon>Lachnospiraceae</taxon>
        <taxon>Mediterraneibacter</taxon>
    </lineage>
</organism>
<dbReference type="InterPro" id="IPR006062">
    <property type="entry name" value="His_biosynth"/>
</dbReference>
<dbReference type="GO" id="GO:0005524">
    <property type="term" value="F:ATP binding"/>
    <property type="evidence" value="ECO:0007669"/>
    <property type="project" value="UniProtKB-KW"/>
</dbReference>
<evidence type="ECO:0000256" key="8">
    <source>
        <dbReference type="ARBA" id="ARBA00009667"/>
    </source>
</evidence>
<dbReference type="InterPro" id="IPR008179">
    <property type="entry name" value="HisE"/>
</dbReference>
<dbReference type="CDD" id="cd11534">
    <property type="entry name" value="NTP-PPase_HisIE_like"/>
    <property type="match status" value="1"/>
</dbReference>
<dbReference type="InterPro" id="IPR013785">
    <property type="entry name" value="Aldolase_TIM"/>
</dbReference>
<dbReference type="GO" id="GO:0000105">
    <property type="term" value="P:L-histidine biosynthetic process"/>
    <property type="evidence" value="ECO:0007669"/>
    <property type="project" value="UniProtKB-UniRule"/>
</dbReference>
<evidence type="ECO:0000256" key="11">
    <source>
        <dbReference type="ARBA" id="ARBA00022741"/>
    </source>
</evidence>
<dbReference type="NCBIfam" id="NF000768">
    <property type="entry name" value="PRK00051.1"/>
    <property type="match status" value="1"/>
</dbReference>
<keyword evidence="15 16" id="KW-0511">Multifunctional enzyme</keyword>